<dbReference type="EMBL" id="UINC01211412">
    <property type="protein sequence ID" value="SVE35297.1"/>
    <property type="molecule type" value="Genomic_DNA"/>
</dbReference>
<name>A0A383CSH1_9ZZZZ</name>
<gene>
    <name evidence="1" type="ORF">METZ01_LOCUS488151</name>
</gene>
<accession>A0A383CSH1</accession>
<proteinExistence type="predicted"/>
<dbReference type="InterPro" id="IPR010239">
    <property type="entry name" value="CHP02001"/>
</dbReference>
<reference evidence="1" key="1">
    <citation type="submission" date="2018-05" db="EMBL/GenBank/DDBJ databases">
        <authorList>
            <person name="Lanie J.A."/>
            <person name="Ng W.-L."/>
            <person name="Kazmierczak K.M."/>
            <person name="Andrzejewski T.M."/>
            <person name="Davidsen T.M."/>
            <person name="Wayne K.J."/>
            <person name="Tettelin H."/>
            <person name="Glass J.I."/>
            <person name="Rusch D."/>
            <person name="Podicherti R."/>
            <person name="Tsui H.-C.T."/>
            <person name="Winkler M.E."/>
        </authorList>
    </citation>
    <scope>NUCLEOTIDE SEQUENCE</scope>
</reference>
<dbReference type="AlphaFoldDB" id="A0A383CSH1"/>
<dbReference type="NCBIfam" id="TIGR02001">
    <property type="entry name" value="gcw_chp"/>
    <property type="match status" value="1"/>
</dbReference>
<sequence length="117" mass="12777">MGINFALSSPKKKTQTEKTNYNKFEFDWRTHMKTSTKRTILAAAISSACLLTAMPSYAEGSFTANASATSNYIWRGLTQTTNEAAVQGGIDYAHESGFYAGTWASNVNYGAGDVYSY</sequence>
<organism evidence="1">
    <name type="scientific">marine metagenome</name>
    <dbReference type="NCBI Taxonomy" id="408172"/>
    <lineage>
        <taxon>unclassified sequences</taxon>
        <taxon>metagenomes</taxon>
        <taxon>ecological metagenomes</taxon>
    </lineage>
</organism>
<protein>
    <submittedName>
        <fullName evidence="1">Uncharacterized protein</fullName>
    </submittedName>
</protein>
<evidence type="ECO:0000313" key="1">
    <source>
        <dbReference type="EMBL" id="SVE35297.1"/>
    </source>
</evidence>
<dbReference type="Pfam" id="PF09694">
    <property type="entry name" value="Gcw_chp"/>
    <property type="match status" value="1"/>
</dbReference>
<feature type="non-terminal residue" evidence="1">
    <location>
        <position position="117"/>
    </location>
</feature>